<dbReference type="AlphaFoldDB" id="A0A246RWT7"/>
<evidence type="ECO:0000313" key="1">
    <source>
        <dbReference type="EMBL" id="OWV27848.1"/>
    </source>
</evidence>
<gene>
    <name evidence="1" type="ORF">JI62_20525</name>
</gene>
<evidence type="ECO:0000313" key="2">
    <source>
        <dbReference type="Proteomes" id="UP000197334"/>
    </source>
</evidence>
<protein>
    <submittedName>
        <fullName evidence="1">Uncharacterized protein</fullName>
    </submittedName>
</protein>
<reference evidence="1 2" key="1">
    <citation type="submission" date="2014-08" db="EMBL/GenBank/DDBJ databases">
        <title>Draft genome sequence of a novel L-asparaginase producing marine bacterium, Halomonas campaniensis.</title>
        <authorList>
            <person name="Sundarakrishnan B."/>
            <person name="Moushumi Priya A."/>
            <person name="Raman G."/>
            <person name="Sakthivel N."/>
            <person name="Park S."/>
            <person name="Jayachandran S."/>
        </authorList>
    </citation>
    <scope>NUCLEOTIDE SEQUENCE [LARGE SCALE GENOMIC DNA]</scope>
    <source>
        <strain evidence="1 2">SK03</strain>
    </source>
</reference>
<dbReference type="Proteomes" id="UP000197334">
    <property type="component" value="Unassembled WGS sequence"/>
</dbReference>
<name>A0A246RWT7_9GAMM</name>
<keyword evidence="2" id="KW-1185">Reference proteome</keyword>
<organism evidence="1 2">
    <name type="scientific">Halomonas campaniensis</name>
    <dbReference type="NCBI Taxonomy" id="213554"/>
    <lineage>
        <taxon>Bacteria</taxon>
        <taxon>Pseudomonadati</taxon>
        <taxon>Pseudomonadota</taxon>
        <taxon>Gammaproteobacteria</taxon>
        <taxon>Oceanospirillales</taxon>
        <taxon>Halomonadaceae</taxon>
        <taxon>Halomonas</taxon>
    </lineage>
</organism>
<dbReference type="RefSeq" id="WP_088701991.1">
    <property type="nucleotide sequence ID" value="NZ_JPUA01000048.1"/>
</dbReference>
<dbReference type="EMBL" id="JPUA01000048">
    <property type="protein sequence ID" value="OWV27848.1"/>
    <property type="molecule type" value="Genomic_DNA"/>
</dbReference>
<comment type="caution">
    <text evidence="1">The sequence shown here is derived from an EMBL/GenBank/DDBJ whole genome shotgun (WGS) entry which is preliminary data.</text>
</comment>
<sequence length="115" mass="13263">MINETELARDYAEGIESFKKCHTLGGSFAGCRFVMPFAIGYARQLTVDQWPAFNELTDEEKFAAGMIHRILASHDIMGDYPRLWLQICDFEYEAKKLLASPLERSFLHRKLTQES</sequence>
<accession>A0A246RWT7</accession>
<proteinExistence type="predicted"/>